<evidence type="ECO:0000256" key="3">
    <source>
        <dbReference type="SAM" id="MobiDB-lite"/>
    </source>
</evidence>
<dbReference type="InterPro" id="IPR027417">
    <property type="entry name" value="P-loop_NTPase"/>
</dbReference>
<dbReference type="AlphaFoldDB" id="A0A8K0SKA1"/>
<dbReference type="GO" id="GO:0071013">
    <property type="term" value="C:catalytic step 2 spliceosome"/>
    <property type="evidence" value="ECO:0007669"/>
    <property type="project" value="TreeGrafter"/>
</dbReference>
<dbReference type="GO" id="GO:0003724">
    <property type="term" value="F:RNA helicase activity"/>
    <property type="evidence" value="ECO:0007669"/>
    <property type="project" value="UniProtKB-EC"/>
</dbReference>
<proteinExistence type="predicted"/>
<gene>
    <name evidence="4" type="ORF">B0I35DRAFT_412081</name>
</gene>
<keyword evidence="1" id="KW-0378">Hydrolase</keyword>
<comment type="catalytic activity">
    <reaction evidence="2">
        <text>ATP + H2O = ADP + phosphate + H(+)</text>
        <dbReference type="Rhea" id="RHEA:13065"/>
        <dbReference type="ChEBI" id="CHEBI:15377"/>
        <dbReference type="ChEBI" id="CHEBI:15378"/>
        <dbReference type="ChEBI" id="CHEBI:30616"/>
        <dbReference type="ChEBI" id="CHEBI:43474"/>
        <dbReference type="ChEBI" id="CHEBI:456216"/>
        <dbReference type="EC" id="3.6.4.13"/>
    </reaction>
</comment>
<dbReference type="Proteomes" id="UP000813444">
    <property type="component" value="Unassembled WGS sequence"/>
</dbReference>
<dbReference type="PROSITE" id="PS00690">
    <property type="entry name" value="DEAH_ATP_HELICASE"/>
    <property type="match status" value="1"/>
</dbReference>
<comment type="caution">
    <text evidence="4">The sequence shown here is derived from an EMBL/GenBank/DDBJ whole genome shotgun (WGS) entry which is preliminary data.</text>
</comment>
<evidence type="ECO:0000313" key="4">
    <source>
        <dbReference type="EMBL" id="KAH7310586.1"/>
    </source>
</evidence>
<dbReference type="GO" id="GO:0016787">
    <property type="term" value="F:hydrolase activity"/>
    <property type="evidence" value="ECO:0007669"/>
    <property type="project" value="UniProtKB-KW"/>
</dbReference>
<name>A0A8K0SKA1_9HYPO</name>
<dbReference type="CDD" id="cd17917">
    <property type="entry name" value="DEXHc_RHA-like"/>
    <property type="match status" value="1"/>
</dbReference>
<dbReference type="EMBL" id="JAGPNK010000012">
    <property type="protein sequence ID" value="KAH7310586.1"/>
    <property type="molecule type" value="Genomic_DNA"/>
</dbReference>
<keyword evidence="5" id="KW-1185">Reference proteome</keyword>
<feature type="region of interest" description="Disordered" evidence="3">
    <location>
        <begin position="239"/>
        <end position="264"/>
    </location>
</feature>
<reference evidence="4" key="1">
    <citation type="journal article" date="2021" name="Nat. Commun.">
        <title>Genetic determinants of endophytism in the Arabidopsis root mycobiome.</title>
        <authorList>
            <person name="Mesny F."/>
            <person name="Miyauchi S."/>
            <person name="Thiergart T."/>
            <person name="Pickel B."/>
            <person name="Atanasova L."/>
            <person name="Karlsson M."/>
            <person name="Huettel B."/>
            <person name="Barry K.W."/>
            <person name="Haridas S."/>
            <person name="Chen C."/>
            <person name="Bauer D."/>
            <person name="Andreopoulos W."/>
            <person name="Pangilinan J."/>
            <person name="LaButti K."/>
            <person name="Riley R."/>
            <person name="Lipzen A."/>
            <person name="Clum A."/>
            <person name="Drula E."/>
            <person name="Henrissat B."/>
            <person name="Kohler A."/>
            <person name="Grigoriev I.V."/>
            <person name="Martin F.M."/>
            <person name="Hacquard S."/>
        </authorList>
    </citation>
    <scope>NUCLEOTIDE SEQUENCE</scope>
    <source>
        <strain evidence="4">MPI-CAGE-CH-0235</strain>
    </source>
</reference>
<dbReference type="PANTHER" id="PTHR18934">
    <property type="entry name" value="ATP-DEPENDENT RNA HELICASE"/>
    <property type="match status" value="1"/>
</dbReference>
<evidence type="ECO:0000256" key="2">
    <source>
        <dbReference type="ARBA" id="ARBA00047984"/>
    </source>
</evidence>
<dbReference type="OrthoDB" id="10253254at2759"/>
<evidence type="ECO:0000313" key="5">
    <source>
        <dbReference type="Proteomes" id="UP000813444"/>
    </source>
</evidence>
<accession>A0A8K0SKA1</accession>
<dbReference type="Gene3D" id="3.40.50.300">
    <property type="entry name" value="P-loop containing nucleotide triphosphate hydrolases"/>
    <property type="match status" value="1"/>
</dbReference>
<dbReference type="InterPro" id="IPR002464">
    <property type="entry name" value="DNA/RNA_helicase_DEAH_CS"/>
</dbReference>
<protein>
    <recommendedName>
        <fullName evidence="6">Helicase ATP-binding domain-containing protein</fullName>
    </recommendedName>
</protein>
<dbReference type="GO" id="GO:0003723">
    <property type="term" value="F:RNA binding"/>
    <property type="evidence" value="ECO:0007669"/>
    <property type="project" value="TreeGrafter"/>
</dbReference>
<evidence type="ECO:0008006" key="6">
    <source>
        <dbReference type="Google" id="ProtNLM"/>
    </source>
</evidence>
<evidence type="ECO:0000256" key="1">
    <source>
        <dbReference type="ARBA" id="ARBA00022801"/>
    </source>
</evidence>
<organism evidence="4 5">
    <name type="scientific">Stachybotrys elegans</name>
    <dbReference type="NCBI Taxonomy" id="80388"/>
    <lineage>
        <taxon>Eukaryota</taxon>
        <taxon>Fungi</taxon>
        <taxon>Dikarya</taxon>
        <taxon>Ascomycota</taxon>
        <taxon>Pezizomycotina</taxon>
        <taxon>Sordariomycetes</taxon>
        <taxon>Hypocreomycetidae</taxon>
        <taxon>Hypocreales</taxon>
        <taxon>Stachybotryaceae</taxon>
        <taxon>Stachybotrys</taxon>
    </lineage>
</organism>
<dbReference type="SUPFAM" id="SSF52540">
    <property type="entry name" value="P-loop containing nucleoside triphosphate hydrolases"/>
    <property type="match status" value="1"/>
</dbReference>
<sequence>MAKIQALADGGNNPLTGEAWPESHAEMLKTRRNLPVYGRFDDILTAYHSSQVLVLTRTLAPASSRKFRRYRCMMNGSGLPIACIQPRRTAAASLAAKVVDELGVKLGEEVGYQIGGDKIIDMKGKKPRGFHNTLSEYACVIIDEAHERTSELDVLLAMLKDAMKRRADLKVIIEAPGHIQDGYMVLRSARPMLSTSQKSLATFLSFFLGWLVHNYRVDMSMLALRPITISSFEKRHLAAMDSNTPQPPSRSPSPHILSMHVRPG</sequence>
<dbReference type="PANTHER" id="PTHR18934:SF83">
    <property type="entry name" value="PRE-MRNA-SPLICING FACTOR ATP-DEPENDENT RNA HELICASE DHX16"/>
    <property type="match status" value="1"/>
</dbReference>